<dbReference type="Pfam" id="PF01636">
    <property type="entry name" value="APH"/>
    <property type="match status" value="1"/>
</dbReference>
<comment type="caution">
    <text evidence="2">The sequence shown here is derived from an EMBL/GenBank/DDBJ whole genome shotgun (WGS) entry which is preliminary data.</text>
</comment>
<dbReference type="OrthoDB" id="5404599at2759"/>
<sequence>MAAQDTHRPLIDISSLPDISKAEMDFHDSSFFRCNARPQLPTPTAILQQFPDRGATVVKFEHLNLAVKYGHSSYPRLEEAQTMRAIRQAFPHDDIPVPEVFGWRKHGDLNFIYMSLIRGKTLREAWPSLTEGDKMSISSELRRIVAALRRATQGSSERFIGSINGGTVQDRFFKLDYEEGPFLTIKSFNDWLFAAATRQRPGPDGVIKGLDLDGLYRDFIADTGNIYLTHGDLTVGNIIISGIPGSHRIVGIIDWEQAGWYPEYWEYCKLLYGVEYSHEWRSAGWADKVVTSFDNEWTAVAEYSLWRCP</sequence>
<keyword evidence="2" id="KW-0808">Transferase</keyword>
<feature type="domain" description="Aminoglycoside phosphotransferase" evidence="1">
    <location>
        <begin position="76"/>
        <end position="303"/>
    </location>
</feature>
<keyword evidence="3" id="KW-1185">Reference proteome</keyword>
<dbReference type="InterPro" id="IPR002575">
    <property type="entry name" value="Aminoglycoside_PTrfase"/>
</dbReference>
<dbReference type="EMBL" id="PKSG01000450">
    <property type="protein sequence ID" value="POR35336.1"/>
    <property type="molecule type" value="Genomic_DNA"/>
</dbReference>
<reference evidence="2 3" key="1">
    <citation type="submission" date="2018-01" db="EMBL/GenBank/DDBJ databases">
        <title>Harnessing the power of phylogenomics to disentangle the directionality and signatures of interkingdom host jumping in the parasitic fungal genus Tolypocladium.</title>
        <authorList>
            <person name="Quandt C.A."/>
            <person name="Patterson W."/>
            <person name="Spatafora J.W."/>
        </authorList>
    </citation>
    <scope>NUCLEOTIDE SEQUENCE [LARGE SCALE GENOMIC DNA]</scope>
    <source>
        <strain evidence="2 3">NRBC 100945</strain>
    </source>
</reference>
<evidence type="ECO:0000313" key="3">
    <source>
        <dbReference type="Proteomes" id="UP000237481"/>
    </source>
</evidence>
<dbReference type="SUPFAM" id="SSF56112">
    <property type="entry name" value="Protein kinase-like (PK-like)"/>
    <property type="match status" value="1"/>
</dbReference>
<protein>
    <submittedName>
        <fullName evidence="2">Phosphotransferase enzyme family protein</fullName>
    </submittedName>
</protein>
<dbReference type="Gene3D" id="3.90.1200.10">
    <property type="match status" value="1"/>
</dbReference>
<evidence type="ECO:0000313" key="2">
    <source>
        <dbReference type="EMBL" id="POR35336.1"/>
    </source>
</evidence>
<dbReference type="InterPro" id="IPR011009">
    <property type="entry name" value="Kinase-like_dom_sf"/>
</dbReference>
<proteinExistence type="predicted"/>
<dbReference type="GO" id="GO:0016740">
    <property type="term" value="F:transferase activity"/>
    <property type="evidence" value="ECO:0007669"/>
    <property type="project" value="UniProtKB-KW"/>
</dbReference>
<dbReference type="Proteomes" id="UP000237481">
    <property type="component" value="Unassembled WGS sequence"/>
</dbReference>
<organism evidence="2 3">
    <name type="scientific">Tolypocladium paradoxum</name>
    <dbReference type="NCBI Taxonomy" id="94208"/>
    <lineage>
        <taxon>Eukaryota</taxon>
        <taxon>Fungi</taxon>
        <taxon>Dikarya</taxon>
        <taxon>Ascomycota</taxon>
        <taxon>Pezizomycotina</taxon>
        <taxon>Sordariomycetes</taxon>
        <taxon>Hypocreomycetidae</taxon>
        <taxon>Hypocreales</taxon>
        <taxon>Ophiocordycipitaceae</taxon>
        <taxon>Tolypocladium</taxon>
    </lineage>
</organism>
<gene>
    <name evidence="2" type="ORF">TPAR_04471</name>
</gene>
<dbReference type="CDD" id="cd05120">
    <property type="entry name" value="APH_ChoK_like"/>
    <property type="match status" value="1"/>
</dbReference>
<dbReference type="PANTHER" id="PTHR21310:SF54">
    <property type="entry name" value="AMINOGLYCOSIDE PHOSPHOTRANSFERASE DOMAIN-CONTAINING PROTEIN"/>
    <property type="match status" value="1"/>
</dbReference>
<evidence type="ECO:0000259" key="1">
    <source>
        <dbReference type="Pfam" id="PF01636"/>
    </source>
</evidence>
<dbReference type="STRING" id="94208.A0A2S4KYS6"/>
<name>A0A2S4KYS6_9HYPO</name>
<dbReference type="PANTHER" id="PTHR21310">
    <property type="entry name" value="AMINOGLYCOSIDE PHOSPHOTRANSFERASE-RELATED-RELATED"/>
    <property type="match status" value="1"/>
</dbReference>
<dbReference type="AlphaFoldDB" id="A0A2S4KYS6"/>
<dbReference type="InterPro" id="IPR051678">
    <property type="entry name" value="AGP_Transferase"/>
</dbReference>
<accession>A0A2S4KYS6</accession>